<dbReference type="Proteomes" id="UP000077202">
    <property type="component" value="Unassembled WGS sequence"/>
</dbReference>
<dbReference type="EMBL" id="LVLJ01002295">
    <property type="protein sequence ID" value="OAE25762.1"/>
    <property type="molecule type" value="Genomic_DNA"/>
</dbReference>
<keyword evidence="2" id="KW-1185">Reference proteome</keyword>
<organism evidence="1 2">
    <name type="scientific">Marchantia polymorpha subsp. ruderalis</name>
    <dbReference type="NCBI Taxonomy" id="1480154"/>
    <lineage>
        <taxon>Eukaryota</taxon>
        <taxon>Viridiplantae</taxon>
        <taxon>Streptophyta</taxon>
        <taxon>Embryophyta</taxon>
        <taxon>Marchantiophyta</taxon>
        <taxon>Marchantiopsida</taxon>
        <taxon>Marchantiidae</taxon>
        <taxon>Marchantiales</taxon>
        <taxon>Marchantiaceae</taxon>
        <taxon>Marchantia</taxon>
    </lineage>
</organism>
<reference evidence="1" key="1">
    <citation type="submission" date="2016-03" db="EMBL/GenBank/DDBJ databases">
        <title>Mechanisms controlling the formation of the plant cell surface in tip-growing cells are functionally conserved among land plants.</title>
        <authorList>
            <person name="Honkanen S."/>
            <person name="Jones V.A."/>
            <person name="Morieri G."/>
            <person name="Champion C."/>
            <person name="Hetherington A.J."/>
            <person name="Kelly S."/>
            <person name="Saint-Marcoux D."/>
            <person name="Proust H."/>
            <person name="Prescott H."/>
            <person name="Dolan L."/>
        </authorList>
    </citation>
    <scope>NUCLEOTIDE SEQUENCE [LARGE SCALE GENOMIC DNA]</scope>
    <source>
        <tissue evidence="1">Whole gametophyte</tissue>
    </source>
</reference>
<dbReference type="AlphaFoldDB" id="A0A176VZW3"/>
<sequence>MKKLLHAADSRVEVSSRMGSVGLWLMLLVETPGPVKEFALGERREYATRLILILDSTGKAAESNQFGDQLATVD</sequence>
<evidence type="ECO:0000313" key="1">
    <source>
        <dbReference type="EMBL" id="OAE25762.1"/>
    </source>
</evidence>
<proteinExistence type="predicted"/>
<evidence type="ECO:0000313" key="2">
    <source>
        <dbReference type="Proteomes" id="UP000077202"/>
    </source>
</evidence>
<accession>A0A176VZW3</accession>
<name>A0A176VZW3_MARPO</name>
<comment type="caution">
    <text evidence="1">The sequence shown here is derived from an EMBL/GenBank/DDBJ whole genome shotgun (WGS) entry which is preliminary data.</text>
</comment>
<gene>
    <name evidence="1" type="ORF">AXG93_4368s2220</name>
</gene>
<protein>
    <submittedName>
        <fullName evidence="1">Uncharacterized protein</fullName>
    </submittedName>
</protein>